<evidence type="ECO:0000259" key="1">
    <source>
        <dbReference type="Pfam" id="PF13302"/>
    </source>
</evidence>
<dbReference type="PANTHER" id="PTHR43792">
    <property type="entry name" value="GNAT FAMILY, PUTATIVE (AFU_ORTHOLOGUE AFUA_3G00765)-RELATED-RELATED"/>
    <property type="match status" value="1"/>
</dbReference>
<feature type="domain" description="N-acetyltransferase" evidence="1">
    <location>
        <begin position="17"/>
        <end position="165"/>
    </location>
</feature>
<sequence>MNEITWPLAPLTLTTPRLRLSLPTDPELSQLAQLAANGIHAPEVMPFPVPWTDLPPFARALAVQQHHWRCKGNWQPADWTLDLAVSTSDTIIGVQSLMAKNFGITREATDACWIGLPFHGQGYGTEMREAILHLAFDILGAEEICSSAYTDNPASYAIAMKLGYTDDGTERHAVRGAMQTLRRLRLTRAAWEAHRSVPVTVEGLSQQTLPFFGMTEAVSLQS</sequence>
<organism evidence="2">
    <name type="scientific">Streptomyces sp. TP-A0584</name>
    <dbReference type="NCBI Taxonomy" id="314563"/>
    <lineage>
        <taxon>Bacteria</taxon>
        <taxon>Bacillati</taxon>
        <taxon>Actinomycetota</taxon>
        <taxon>Actinomycetes</taxon>
        <taxon>Kitasatosporales</taxon>
        <taxon>Streptomycetaceae</taxon>
        <taxon>Streptomyces</taxon>
    </lineage>
</organism>
<name>Q3C2F3_9ACTN</name>
<dbReference type="SUPFAM" id="SSF55729">
    <property type="entry name" value="Acyl-CoA N-acyltransferases (Nat)"/>
    <property type="match status" value="1"/>
</dbReference>
<dbReference type="InterPro" id="IPR000182">
    <property type="entry name" value="GNAT_dom"/>
</dbReference>
<reference evidence="2" key="1">
    <citation type="journal article" date="2005" name="Microbiology (Mosc.)">
        <title>Cloning and characterization of goadsporin biosynthetic gene cluster from Streptomyces sp. TP-A0584.</title>
        <authorList>
            <person name="Onaka H."/>
            <person name="Nakaho M."/>
            <person name="Hayashi K."/>
            <person name="Igarashi Y."/>
            <person name="Furumai T."/>
        </authorList>
    </citation>
    <scope>NUCLEOTIDE SEQUENCE</scope>
    <source>
        <strain evidence="2">TP-A0584</strain>
    </source>
</reference>
<protein>
    <submittedName>
        <fullName evidence="2">Goadsporin biosynthetic protein</fullName>
    </submittedName>
</protein>
<dbReference type="SMR" id="Q3C2F3"/>
<accession>Q3C2F3</accession>
<reference evidence="2" key="2">
    <citation type="journal article" date="2006" name="Nihon Hosenkin Gakkaishi">
        <title>Biosynthesis of heterocyclic antibiotics in actinomycetes and an approach to synthesize the natural compounds.</title>
        <authorList>
            <person name="Onaka H."/>
        </authorList>
    </citation>
    <scope>NUCLEOTIDE SEQUENCE</scope>
    <source>
        <strain evidence="2">TP-A0584</strain>
    </source>
</reference>
<dbReference type="InterPro" id="IPR051531">
    <property type="entry name" value="N-acetyltransferase"/>
</dbReference>
<gene>
    <name evidence="2" type="primary">godH</name>
</gene>
<dbReference type="Gene3D" id="3.40.630.30">
    <property type="match status" value="1"/>
</dbReference>
<dbReference type="Pfam" id="PF13302">
    <property type="entry name" value="Acetyltransf_3"/>
    <property type="match status" value="1"/>
</dbReference>
<dbReference type="PANTHER" id="PTHR43792:SF1">
    <property type="entry name" value="N-ACETYLTRANSFERASE DOMAIN-CONTAINING PROTEIN"/>
    <property type="match status" value="1"/>
</dbReference>
<dbReference type="EMBL" id="AB205012">
    <property type="protein sequence ID" value="BAE46923.1"/>
    <property type="molecule type" value="Genomic_DNA"/>
</dbReference>
<proteinExistence type="predicted"/>
<dbReference type="InterPro" id="IPR016181">
    <property type="entry name" value="Acyl_CoA_acyltransferase"/>
</dbReference>
<evidence type="ECO:0000313" key="2">
    <source>
        <dbReference type="EMBL" id="BAE46923.1"/>
    </source>
</evidence>
<dbReference type="AlphaFoldDB" id="Q3C2F3"/>
<dbReference type="GO" id="GO:0016747">
    <property type="term" value="F:acyltransferase activity, transferring groups other than amino-acyl groups"/>
    <property type="evidence" value="ECO:0007669"/>
    <property type="project" value="InterPro"/>
</dbReference>